<keyword evidence="6" id="KW-1185">Reference proteome</keyword>
<name>H3GRU1_PHYRM</name>
<dbReference type="GO" id="GO:0003729">
    <property type="term" value="F:mRNA binding"/>
    <property type="evidence" value="ECO:0000318"/>
    <property type="project" value="GO_Central"/>
</dbReference>
<dbReference type="GO" id="GO:0005737">
    <property type="term" value="C:cytoplasm"/>
    <property type="evidence" value="ECO:0000318"/>
    <property type="project" value="GO_Central"/>
</dbReference>
<dbReference type="PANTHER" id="PTHR17408:SF0">
    <property type="entry name" value="HISTONE RNA HAIRPIN-BINDING PROTEIN"/>
    <property type="match status" value="1"/>
</dbReference>
<dbReference type="PANTHER" id="PTHR17408">
    <property type="entry name" value="HISTONE RNA HAIRPIN-BINDING PROTEIN"/>
    <property type="match status" value="1"/>
</dbReference>
<dbReference type="OMA" id="DKTRRIG"/>
<proteinExistence type="inferred from homology"/>
<dbReference type="STRING" id="164328.H3GRU1"/>
<feature type="region of interest" description="Disordered" evidence="3">
    <location>
        <begin position="91"/>
        <end position="111"/>
    </location>
</feature>
<feature type="domain" description="Histone RNA hairpin-binding protein RNA-binding" evidence="4">
    <location>
        <begin position="64"/>
        <end position="132"/>
    </location>
</feature>
<protein>
    <recommendedName>
        <fullName evidence="4">Histone RNA hairpin-binding protein RNA-binding domain-containing protein</fullName>
    </recommendedName>
</protein>
<dbReference type="GO" id="GO:0006398">
    <property type="term" value="P:mRNA 3'-end processing by stem-loop binding and cleavage"/>
    <property type="evidence" value="ECO:0000318"/>
    <property type="project" value="GO_Central"/>
</dbReference>
<feature type="compositionally biased region" description="Basic and acidic residues" evidence="3">
    <location>
        <begin position="1"/>
        <end position="44"/>
    </location>
</feature>
<dbReference type="EMBL" id="DS566039">
    <property type="status" value="NOT_ANNOTATED_CDS"/>
    <property type="molecule type" value="Genomic_DNA"/>
</dbReference>
<dbReference type="AlphaFoldDB" id="H3GRU1"/>
<feature type="region of interest" description="Disordered" evidence="3">
    <location>
        <begin position="1"/>
        <end position="75"/>
    </location>
</feature>
<comment type="similarity">
    <text evidence="1">Belongs to the SLBP family.</text>
</comment>
<dbReference type="InterPro" id="IPR038294">
    <property type="entry name" value="SLBP_RNA_bind_sf"/>
</dbReference>
<dbReference type="Gene3D" id="1.10.8.1120">
    <property type="entry name" value="Histone RNA hairpin-binding protein RNA-binding domain"/>
    <property type="match status" value="1"/>
</dbReference>
<dbReference type="InterPro" id="IPR029344">
    <property type="entry name" value="SLBP_RNA_bind"/>
</dbReference>
<evidence type="ECO:0000256" key="2">
    <source>
        <dbReference type="ARBA" id="ARBA00022884"/>
    </source>
</evidence>
<dbReference type="GO" id="GO:0071207">
    <property type="term" value="F:histone pre-mRNA stem-loop binding"/>
    <property type="evidence" value="ECO:0000318"/>
    <property type="project" value="GO_Central"/>
</dbReference>
<organism evidence="5 6">
    <name type="scientific">Phytophthora ramorum</name>
    <name type="common">Sudden oak death agent</name>
    <dbReference type="NCBI Taxonomy" id="164328"/>
    <lineage>
        <taxon>Eukaryota</taxon>
        <taxon>Sar</taxon>
        <taxon>Stramenopiles</taxon>
        <taxon>Oomycota</taxon>
        <taxon>Peronosporomycetes</taxon>
        <taxon>Peronosporales</taxon>
        <taxon>Peronosporaceae</taxon>
        <taxon>Phytophthora</taxon>
    </lineage>
</organism>
<evidence type="ECO:0000259" key="4">
    <source>
        <dbReference type="Pfam" id="PF15247"/>
    </source>
</evidence>
<feature type="compositionally biased region" description="Basic and acidic residues" evidence="3">
    <location>
        <begin position="52"/>
        <end position="67"/>
    </location>
</feature>
<dbReference type="HOGENOM" id="CLU_111810_0_0_1"/>
<evidence type="ECO:0000313" key="5">
    <source>
        <dbReference type="EnsemblProtists" id="Phyra79625"/>
    </source>
</evidence>
<dbReference type="EnsemblProtists" id="Phyra79625">
    <property type="protein sequence ID" value="Phyra79625"/>
    <property type="gene ID" value="Phyra79625"/>
</dbReference>
<dbReference type="InterPro" id="IPR026502">
    <property type="entry name" value="SLBP1/SLBP2"/>
</dbReference>
<reference evidence="6" key="1">
    <citation type="journal article" date="2006" name="Science">
        <title>Phytophthora genome sequences uncover evolutionary origins and mechanisms of pathogenesis.</title>
        <authorList>
            <person name="Tyler B.M."/>
            <person name="Tripathy S."/>
            <person name="Zhang X."/>
            <person name="Dehal P."/>
            <person name="Jiang R.H."/>
            <person name="Aerts A."/>
            <person name="Arredondo F.D."/>
            <person name="Baxter L."/>
            <person name="Bensasson D."/>
            <person name="Beynon J.L."/>
            <person name="Chapman J."/>
            <person name="Damasceno C.M."/>
            <person name="Dorrance A.E."/>
            <person name="Dou D."/>
            <person name="Dickerman A.W."/>
            <person name="Dubchak I.L."/>
            <person name="Garbelotto M."/>
            <person name="Gijzen M."/>
            <person name="Gordon S.G."/>
            <person name="Govers F."/>
            <person name="Grunwald N.J."/>
            <person name="Huang W."/>
            <person name="Ivors K.L."/>
            <person name="Jones R.W."/>
            <person name="Kamoun S."/>
            <person name="Krampis K."/>
            <person name="Lamour K.H."/>
            <person name="Lee M.K."/>
            <person name="McDonald W.H."/>
            <person name="Medina M."/>
            <person name="Meijer H.J."/>
            <person name="Nordberg E.K."/>
            <person name="Maclean D.J."/>
            <person name="Ospina-Giraldo M.D."/>
            <person name="Morris P.F."/>
            <person name="Phuntumart V."/>
            <person name="Putnam N.H."/>
            <person name="Rash S."/>
            <person name="Rose J.K."/>
            <person name="Sakihama Y."/>
            <person name="Salamov A.A."/>
            <person name="Savidor A."/>
            <person name="Scheuring C.F."/>
            <person name="Smith B.M."/>
            <person name="Sobral B.W."/>
            <person name="Terry A."/>
            <person name="Torto-Alalibo T.A."/>
            <person name="Win J."/>
            <person name="Xu Z."/>
            <person name="Zhang H."/>
            <person name="Grigoriev I.V."/>
            <person name="Rokhsar D.S."/>
            <person name="Boore J.L."/>
        </authorList>
    </citation>
    <scope>NUCLEOTIDE SEQUENCE [LARGE SCALE GENOMIC DNA]</scope>
    <source>
        <strain evidence="6">Pr102</strain>
    </source>
</reference>
<dbReference type="InParanoid" id="H3GRU1"/>
<evidence type="ECO:0000256" key="1">
    <source>
        <dbReference type="ARBA" id="ARBA00006151"/>
    </source>
</evidence>
<dbReference type="Pfam" id="PF15247">
    <property type="entry name" value="SLBP_RNA_bind"/>
    <property type="match status" value="1"/>
</dbReference>
<dbReference type="eggNOG" id="KOG3934">
    <property type="taxonomic scope" value="Eukaryota"/>
</dbReference>
<dbReference type="GO" id="GO:0071204">
    <property type="term" value="C:histone pre-mRNA 3'end processing complex"/>
    <property type="evidence" value="ECO:0000318"/>
    <property type="project" value="GO_Central"/>
</dbReference>
<keyword evidence="2" id="KW-0694">RNA-binding</keyword>
<feature type="region of interest" description="Disordered" evidence="3">
    <location>
        <begin position="148"/>
        <end position="190"/>
    </location>
</feature>
<dbReference type="VEuPathDB" id="FungiDB:KRP22_11891"/>
<feature type="compositionally biased region" description="Low complexity" evidence="3">
    <location>
        <begin position="165"/>
        <end position="179"/>
    </location>
</feature>
<dbReference type="Proteomes" id="UP000005238">
    <property type="component" value="Unassembled WGS sequence"/>
</dbReference>
<sequence length="216" mass="23877">MKRGADAMDAGDSARGERNDNRGWKRPEQDHKRMRRADEGRNHDGGAGAKGAEVRTLADEKEADPHRLAQRQKQIDYGKNTIGYDLYCAQVPRHQRRPGRHPTTPDKTKKMGKKVFDGIVRKWRQALHKYDPPELAEAATTTVIKVTPPESIGGRSKADVKEKSSAVMASSSASTTTSAEPGATKETASLSALVPSIYENFDEDNFDEEDSDDDLL</sequence>
<dbReference type="VEuPathDB" id="FungiDB:KRP23_10866"/>
<evidence type="ECO:0000256" key="3">
    <source>
        <dbReference type="SAM" id="MobiDB-lite"/>
    </source>
</evidence>
<accession>H3GRU1</accession>
<evidence type="ECO:0000313" key="6">
    <source>
        <dbReference type="Proteomes" id="UP000005238"/>
    </source>
</evidence>
<dbReference type="FunFam" id="1.10.8.1120:FF:000001">
    <property type="entry name" value="Histone RNA hairpin-binding protein-like"/>
    <property type="match status" value="1"/>
</dbReference>
<dbReference type="GO" id="GO:0051028">
    <property type="term" value="P:mRNA transport"/>
    <property type="evidence" value="ECO:0000318"/>
    <property type="project" value="GO_Central"/>
</dbReference>
<reference evidence="5" key="2">
    <citation type="submission" date="2015-06" db="UniProtKB">
        <authorList>
            <consortium name="EnsemblProtists"/>
        </authorList>
    </citation>
    <scope>IDENTIFICATION</scope>
    <source>
        <strain evidence="5">Pr102</strain>
    </source>
</reference>